<evidence type="ECO:0000313" key="2">
    <source>
        <dbReference type="Proteomes" id="UP000187209"/>
    </source>
</evidence>
<dbReference type="AlphaFoldDB" id="A0A1R2C7U1"/>
<keyword evidence="2" id="KW-1185">Reference proteome</keyword>
<gene>
    <name evidence="1" type="ORF">SteCoe_13783</name>
</gene>
<organism evidence="1 2">
    <name type="scientific">Stentor coeruleus</name>
    <dbReference type="NCBI Taxonomy" id="5963"/>
    <lineage>
        <taxon>Eukaryota</taxon>
        <taxon>Sar</taxon>
        <taxon>Alveolata</taxon>
        <taxon>Ciliophora</taxon>
        <taxon>Postciliodesmatophora</taxon>
        <taxon>Heterotrichea</taxon>
        <taxon>Heterotrichida</taxon>
        <taxon>Stentoridae</taxon>
        <taxon>Stentor</taxon>
    </lineage>
</organism>
<dbReference type="EMBL" id="MPUH01000251">
    <property type="protein sequence ID" value="OMJ85005.1"/>
    <property type="molecule type" value="Genomic_DNA"/>
</dbReference>
<protein>
    <submittedName>
        <fullName evidence="1">Uncharacterized protein</fullName>
    </submittedName>
</protein>
<evidence type="ECO:0000313" key="1">
    <source>
        <dbReference type="EMBL" id="OMJ85005.1"/>
    </source>
</evidence>
<name>A0A1R2C7U1_9CILI</name>
<comment type="caution">
    <text evidence="1">The sequence shown here is derived from an EMBL/GenBank/DDBJ whole genome shotgun (WGS) entry which is preliminary data.</text>
</comment>
<proteinExistence type="predicted"/>
<sequence>MANDLLGMSSIEAYKVLVHKCSEVQSLEIQENASDNNLLCSQIKNQYNKSKFISLHSTKNFSRKGHSEQKYKEPETSSTLKITPHDIQALLIKLKNNKKTKPTKLCSCACIIT</sequence>
<reference evidence="1 2" key="1">
    <citation type="submission" date="2016-11" db="EMBL/GenBank/DDBJ databases">
        <title>The macronuclear genome of Stentor coeruleus: a giant cell with tiny introns.</title>
        <authorList>
            <person name="Slabodnick M."/>
            <person name="Ruby J.G."/>
            <person name="Reiff S.B."/>
            <person name="Swart E.C."/>
            <person name="Gosai S."/>
            <person name="Prabakaran S."/>
            <person name="Witkowska E."/>
            <person name="Larue G.E."/>
            <person name="Fisher S."/>
            <person name="Freeman R.M."/>
            <person name="Gunawardena J."/>
            <person name="Chu W."/>
            <person name="Stover N.A."/>
            <person name="Gregory B.D."/>
            <person name="Nowacki M."/>
            <person name="Derisi J."/>
            <person name="Roy S.W."/>
            <person name="Marshall W.F."/>
            <person name="Sood P."/>
        </authorList>
    </citation>
    <scope>NUCLEOTIDE SEQUENCE [LARGE SCALE GENOMIC DNA]</scope>
    <source>
        <strain evidence="1">WM001</strain>
    </source>
</reference>
<dbReference type="Proteomes" id="UP000187209">
    <property type="component" value="Unassembled WGS sequence"/>
</dbReference>
<accession>A0A1R2C7U1</accession>